<protein>
    <submittedName>
        <fullName evidence="2">Uncharacterized protein</fullName>
    </submittedName>
</protein>
<sequence length="73" mass="7938">MSADNVTANTLKVSDKSSTYNGEMAEKTDEEENQNGSESEDDGEGLYNREVPIKVPIEISTHSKSTTVENANT</sequence>
<evidence type="ECO:0000313" key="3">
    <source>
        <dbReference type="Proteomes" id="UP001458880"/>
    </source>
</evidence>
<gene>
    <name evidence="2" type="ORF">QE152_g29855</name>
</gene>
<reference evidence="2 3" key="1">
    <citation type="journal article" date="2024" name="BMC Genomics">
        <title>De novo assembly and annotation of Popillia japonica's genome with initial clues to its potential as an invasive pest.</title>
        <authorList>
            <person name="Cucini C."/>
            <person name="Boschi S."/>
            <person name="Funari R."/>
            <person name="Cardaioli E."/>
            <person name="Iannotti N."/>
            <person name="Marturano G."/>
            <person name="Paoli F."/>
            <person name="Bruttini M."/>
            <person name="Carapelli A."/>
            <person name="Frati F."/>
            <person name="Nardi F."/>
        </authorList>
    </citation>
    <scope>NUCLEOTIDE SEQUENCE [LARGE SCALE GENOMIC DNA]</scope>
    <source>
        <strain evidence="2">DMR45628</strain>
    </source>
</reference>
<feature type="compositionally biased region" description="Polar residues" evidence="1">
    <location>
        <begin position="1"/>
        <end position="21"/>
    </location>
</feature>
<accession>A0AAW1JHH3</accession>
<feature type="region of interest" description="Disordered" evidence="1">
    <location>
        <begin position="1"/>
        <end position="51"/>
    </location>
</feature>
<comment type="caution">
    <text evidence="2">The sequence shown here is derived from an EMBL/GenBank/DDBJ whole genome shotgun (WGS) entry which is preliminary data.</text>
</comment>
<feature type="compositionally biased region" description="Acidic residues" evidence="1">
    <location>
        <begin position="28"/>
        <end position="44"/>
    </location>
</feature>
<dbReference type="EMBL" id="JASPKY010000389">
    <property type="protein sequence ID" value="KAK9702577.1"/>
    <property type="molecule type" value="Genomic_DNA"/>
</dbReference>
<dbReference type="Proteomes" id="UP001458880">
    <property type="component" value="Unassembled WGS sequence"/>
</dbReference>
<name>A0AAW1JHH3_POPJA</name>
<evidence type="ECO:0000256" key="1">
    <source>
        <dbReference type="SAM" id="MobiDB-lite"/>
    </source>
</evidence>
<proteinExistence type="predicted"/>
<evidence type="ECO:0000313" key="2">
    <source>
        <dbReference type="EMBL" id="KAK9702577.1"/>
    </source>
</evidence>
<dbReference type="AlphaFoldDB" id="A0AAW1JHH3"/>
<organism evidence="2 3">
    <name type="scientific">Popillia japonica</name>
    <name type="common">Japanese beetle</name>
    <dbReference type="NCBI Taxonomy" id="7064"/>
    <lineage>
        <taxon>Eukaryota</taxon>
        <taxon>Metazoa</taxon>
        <taxon>Ecdysozoa</taxon>
        <taxon>Arthropoda</taxon>
        <taxon>Hexapoda</taxon>
        <taxon>Insecta</taxon>
        <taxon>Pterygota</taxon>
        <taxon>Neoptera</taxon>
        <taxon>Endopterygota</taxon>
        <taxon>Coleoptera</taxon>
        <taxon>Polyphaga</taxon>
        <taxon>Scarabaeiformia</taxon>
        <taxon>Scarabaeidae</taxon>
        <taxon>Rutelinae</taxon>
        <taxon>Popillia</taxon>
    </lineage>
</organism>
<keyword evidence="3" id="KW-1185">Reference proteome</keyword>